<reference evidence="2" key="1">
    <citation type="submission" date="2022-07" db="EMBL/GenBank/DDBJ databases">
        <title>Multi-strain Analysis of Pseudomonas putida Reveals Metabolic and Genetic Diversity.</title>
        <authorList>
            <person name="Monk J.M."/>
        </authorList>
    </citation>
    <scope>NUCLEOTIDE SEQUENCE</scope>
    <source>
        <strain evidence="2">17633</strain>
    </source>
</reference>
<proteinExistence type="predicted"/>
<dbReference type="AlphaFoldDB" id="A0A9X4I057"/>
<feature type="compositionally biased region" description="Low complexity" evidence="1">
    <location>
        <begin position="97"/>
        <end position="107"/>
    </location>
</feature>
<comment type="caution">
    <text evidence="2">The sequence shown here is derived from an EMBL/GenBank/DDBJ whole genome shotgun (WGS) entry which is preliminary data.</text>
</comment>
<accession>A0A9X4I057</accession>
<dbReference type="Proteomes" id="UP001150728">
    <property type="component" value="Unassembled WGS sequence"/>
</dbReference>
<sequence>MSMRMNIFGRYQGLDGDETTTGAICIASQARGRVHGRDWLLQGDPTTPCPLCGQAGTIVEGEVRWRQDGIPTALDGALVQCGCPQGSNRLVANGYAPPASRRAPASEPVREAPAQAQTGNTIRSTYQPEVVQPSPIPQGMEPGFYIVPRCMSYQEVLAELGAPQANLPRSILERLNPTYQRGFKAGEIFVIGDGLRRPVCTREEHFAMSAAKQAREDLADLTAEEADFLVRHQAEIAGLLSDVSLAMGVAEAMVAKSLDEISVTLQKIEDLHRQQFIKHGHLRHPEFFSERQKLFKKLSTNLNATVLNKHLNLGNYESLRRDLGISSRSLVHHWSKAGAPGHIPGYSTHLNKLAKMAKYLKHGGRIGIAVGGIGSAIKVSEVCQAGNTKACEKVRVTEAGNFSGGLAGGWFGAKMGGKAATQVCWRAGPASLVCGIVITGGGALAGSLAGMKGGEKIGEIIFEAFQDD</sequence>
<dbReference type="EMBL" id="JANIAM010000036">
    <property type="protein sequence ID" value="MDD2115505.1"/>
    <property type="molecule type" value="Genomic_DNA"/>
</dbReference>
<dbReference type="InterPro" id="IPR008727">
    <property type="entry name" value="PAAR_motif"/>
</dbReference>
<evidence type="ECO:0000313" key="2">
    <source>
        <dbReference type="EMBL" id="MDD2115505.1"/>
    </source>
</evidence>
<protein>
    <submittedName>
        <fullName evidence="2">PAAR domain-containing protein</fullName>
    </submittedName>
</protein>
<evidence type="ECO:0000256" key="1">
    <source>
        <dbReference type="SAM" id="MobiDB-lite"/>
    </source>
</evidence>
<organism evidence="2 3">
    <name type="scientific">Pseudomonas asiatica</name>
    <dbReference type="NCBI Taxonomy" id="2219225"/>
    <lineage>
        <taxon>Bacteria</taxon>
        <taxon>Pseudomonadati</taxon>
        <taxon>Pseudomonadota</taxon>
        <taxon>Gammaproteobacteria</taxon>
        <taxon>Pseudomonadales</taxon>
        <taxon>Pseudomonadaceae</taxon>
        <taxon>Pseudomonas</taxon>
    </lineage>
</organism>
<gene>
    <name evidence="2" type="ORF">NP554_27305</name>
</gene>
<evidence type="ECO:0000313" key="3">
    <source>
        <dbReference type="Proteomes" id="UP001150728"/>
    </source>
</evidence>
<feature type="region of interest" description="Disordered" evidence="1">
    <location>
        <begin position="97"/>
        <end position="118"/>
    </location>
</feature>
<dbReference type="CDD" id="cd14744">
    <property type="entry name" value="PAAR_CT_2"/>
    <property type="match status" value="1"/>
</dbReference>
<dbReference type="RefSeq" id="WP_274121044.1">
    <property type="nucleotide sequence ID" value="NZ_CP128558.1"/>
</dbReference>
<name>A0A9X4I057_9PSED</name>
<dbReference type="Pfam" id="PF05488">
    <property type="entry name" value="PAAR_motif"/>
    <property type="match status" value="1"/>
</dbReference>